<dbReference type="KEGG" id="hyg:AUC43_15500"/>
<evidence type="ECO:0000313" key="4">
    <source>
        <dbReference type="EMBL" id="ALW86367.1"/>
    </source>
</evidence>
<gene>
    <name evidence="4" type="ORF">AUC43_15500</name>
</gene>
<dbReference type="Proteomes" id="UP000059542">
    <property type="component" value="Chromosome"/>
</dbReference>
<dbReference type="FunFam" id="3.40.50.720:FF:000084">
    <property type="entry name" value="Short-chain dehydrogenase reductase"/>
    <property type="match status" value="1"/>
</dbReference>
<proteinExistence type="inferred from homology"/>
<reference evidence="4 5" key="1">
    <citation type="submission" date="2015-12" db="EMBL/GenBank/DDBJ databases">
        <authorList>
            <person name="Shamseldin A."/>
            <person name="Moawad H."/>
            <person name="Abd El-Rahim W.M."/>
            <person name="Sadowsky M.J."/>
        </authorList>
    </citation>
    <scope>NUCLEOTIDE SEQUENCE [LARGE SCALE GENOMIC DNA]</scope>
    <source>
        <strain evidence="4 5">DG5B</strain>
    </source>
</reference>
<dbReference type="EMBL" id="CP013909">
    <property type="protein sequence ID" value="ALW86367.1"/>
    <property type="molecule type" value="Genomic_DNA"/>
</dbReference>
<dbReference type="Gene3D" id="3.40.50.720">
    <property type="entry name" value="NAD(P)-binding Rossmann-like Domain"/>
    <property type="match status" value="1"/>
</dbReference>
<dbReference type="SMART" id="SM00822">
    <property type="entry name" value="PKS_KR"/>
    <property type="match status" value="1"/>
</dbReference>
<dbReference type="PRINTS" id="PR00080">
    <property type="entry name" value="SDRFAMILY"/>
</dbReference>
<dbReference type="InterPro" id="IPR036291">
    <property type="entry name" value="NAD(P)-bd_dom_sf"/>
</dbReference>
<dbReference type="SUPFAM" id="SSF51735">
    <property type="entry name" value="NAD(P)-binding Rossmann-fold domains"/>
    <property type="match status" value="1"/>
</dbReference>
<dbReference type="PANTHER" id="PTHR43639:SF1">
    <property type="entry name" value="SHORT-CHAIN DEHYDROGENASE_REDUCTASE FAMILY PROTEIN"/>
    <property type="match status" value="1"/>
</dbReference>
<dbReference type="STRING" id="1411621.AUC43_15500"/>
<dbReference type="InterPro" id="IPR020904">
    <property type="entry name" value="Sc_DH/Rdtase_CS"/>
</dbReference>
<keyword evidence="5" id="KW-1185">Reference proteome</keyword>
<comment type="similarity">
    <text evidence="1">Belongs to the short-chain dehydrogenases/reductases (SDR) family.</text>
</comment>
<evidence type="ECO:0000256" key="1">
    <source>
        <dbReference type="ARBA" id="ARBA00006484"/>
    </source>
</evidence>
<dbReference type="InterPro" id="IPR057326">
    <property type="entry name" value="KR_dom"/>
</dbReference>
<dbReference type="OrthoDB" id="9804104at2"/>
<protein>
    <submittedName>
        <fullName evidence="4">Sugar dehydrogenase</fullName>
    </submittedName>
</protein>
<evidence type="ECO:0000256" key="2">
    <source>
        <dbReference type="ARBA" id="ARBA00023002"/>
    </source>
</evidence>
<feature type="domain" description="Ketoreductase" evidence="3">
    <location>
        <begin position="7"/>
        <end position="183"/>
    </location>
</feature>
<keyword evidence="2" id="KW-0560">Oxidoreductase</keyword>
<dbReference type="PRINTS" id="PR00081">
    <property type="entry name" value="GDHRDH"/>
</dbReference>
<sequence length="243" mass="25923">MKRFENKVCIITGGSSGIGKATSLQMAAEGGKVAILSRSRDEGQAVVAEISEAGGQAVFLQTDVGQPEQVKAAVDEVLNKWQRVDVLVNDAAIMTFKPLTELAVEEWDQVLAVNLRAVFLLCKYCIPHMEQGAIVNVSSVHAHETTPNVIPYAASKGAMEAFTRGVSREYDIGKVRINNVAPGAVDTPMLWENPNVKSGQEKVEGAVGRPEDIAEVICFLASSQAAFVNGTTVVADGGRLNIL</sequence>
<evidence type="ECO:0000259" key="3">
    <source>
        <dbReference type="SMART" id="SM00822"/>
    </source>
</evidence>
<dbReference type="Pfam" id="PF13561">
    <property type="entry name" value="adh_short_C2"/>
    <property type="match status" value="1"/>
</dbReference>
<dbReference type="GO" id="GO:0016491">
    <property type="term" value="F:oxidoreductase activity"/>
    <property type="evidence" value="ECO:0007669"/>
    <property type="project" value="UniProtKB-KW"/>
</dbReference>
<organism evidence="4 5">
    <name type="scientific">Hymenobacter sedentarius</name>
    <dbReference type="NCBI Taxonomy" id="1411621"/>
    <lineage>
        <taxon>Bacteria</taxon>
        <taxon>Pseudomonadati</taxon>
        <taxon>Bacteroidota</taxon>
        <taxon>Cytophagia</taxon>
        <taxon>Cytophagales</taxon>
        <taxon>Hymenobacteraceae</taxon>
        <taxon>Hymenobacter</taxon>
    </lineage>
</organism>
<dbReference type="RefSeq" id="WP_068195634.1">
    <property type="nucleotide sequence ID" value="NZ_CP013909.1"/>
</dbReference>
<dbReference type="CDD" id="cd05233">
    <property type="entry name" value="SDR_c"/>
    <property type="match status" value="1"/>
</dbReference>
<dbReference type="AlphaFoldDB" id="A0A0U3K1C0"/>
<dbReference type="PROSITE" id="PS00061">
    <property type="entry name" value="ADH_SHORT"/>
    <property type="match status" value="1"/>
</dbReference>
<dbReference type="PANTHER" id="PTHR43639">
    <property type="entry name" value="OXIDOREDUCTASE, SHORT-CHAIN DEHYDROGENASE/REDUCTASE FAMILY (AFU_ORTHOLOGUE AFUA_5G02870)"/>
    <property type="match status" value="1"/>
</dbReference>
<name>A0A0U3K1C0_9BACT</name>
<accession>A0A0U3K1C0</accession>
<evidence type="ECO:0000313" key="5">
    <source>
        <dbReference type="Proteomes" id="UP000059542"/>
    </source>
</evidence>
<dbReference type="InterPro" id="IPR002347">
    <property type="entry name" value="SDR_fam"/>
</dbReference>